<gene>
    <name evidence="2" type="ORF">P171DRAFT_431373</name>
</gene>
<dbReference type="OrthoDB" id="3801281at2759"/>
<evidence type="ECO:0000256" key="1">
    <source>
        <dbReference type="SAM" id="Phobius"/>
    </source>
</evidence>
<keyword evidence="3" id="KW-1185">Reference proteome</keyword>
<accession>A0A9P4UD66</accession>
<proteinExistence type="predicted"/>
<keyword evidence="1" id="KW-1133">Transmembrane helix</keyword>
<reference evidence="2" key="1">
    <citation type="journal article" date="2020" name="Stud. Mycol.">
        <title>101 Dothideomycetes genomes: a test case for predicting lifestyles and emergence of pathogens.</title>
        <authorList>
            <person name="Haridas S."/>
            <person name="Albert R."/>
            <person name="Binder M."/>
            <person name="Bloem J."/>
            <person name="Labutti K."/>
            <person name="Salamov A."/>
            <person name="Andreopoulos B."/>
            <person name="Baker S."/>
            <person name="Barry K."/>
            <person name="Bills G."/>
            <person name="Bluhm B."/>
            <person name="Cannon C."/>
            <person name="Castanera R."/>
            <person name="Culley D."/>
            <person name="Daum C."/>
            <person name="Ezra D."/>
            <person name="Gonzalez J."/>
            <person name="Henrissat B."/>
            <person name="Kuo A."/>
            <person name="Liang C."/>
            <person name="Lipzen A."/>
            <person name="Lutzoni F."/>
            <person name="Magnuson J."/>
            <person name="Mondo S."/>
            <person name="Nolan M."/>
            <person name="Ohm R."/>
            <person name="Pangilinan J."/>
            <person name="Park H.-J."/>
            <person name="Ramirez L."/>
            <person name="Alfaro M."/>
            <person name="Sun H."/>
            <person name="Tritt A."/>
            <person name="Yoshinaga Y."/>
            <person name="Zwiers L.-H."/>
            <person name="Turgeon B."/>
            <person name="Goodwin S."/>
            <person name="Spatafora J."/>
            <person name="Crous P."/>
            <person name="Grigoriev I."/>
        </authorList>
    </citation>
    <scope>NUCLEOTIDE SEQUENCE</scope>
    <source>
        <strain evidence="2">CBS 690.94</strain>
    </source>
</reference>
<feature type="transmembrane region" description="Helical" evidence="1">
    <location>
        <begin position="288"/>
        <end position="307"/>
    </location>
</feature>
<evidence type="ECO:0000313" key="2">
    <source>
        <dbReference type="EMBL" id="KAF2446001.1"/>
    </source>
</evidence>
<dbReference type="Proteomes" id="UP000799764">
    <property type="component" value="Unassembled WGS sequence"/>
</dbReference>
<keyword evidence="1" id="KW-0472">Membrane</keyword>
<evidence type="ECO:0000313" key="3">
    <source>
        <dbReference type="Proteomes" id="UP000799764"/>
    </source>
</evidence>
<comment type="caution">
    <text evidence="2">The sequence shown here is derived from an EMBL/GenBank/DDBJ whole genome shotgun (WGS) entry which is preliminary data.</text>
</comment>
<dbReference type="EMBL" id="MU001499">
    <property type="protein sequence ID" value="KAF2446001.1"/>
    <property type="molecule type" value="Genomic_DNA"/>
</dbReference>
<dbReference type="AlphaFoldDB" id="A0A9P4UD66"/>
<sequence>MIPDASDDYVQYGFCSSLIERFTNTLGQIYEAETPEEQCSQPSFTANVWNSQTSSCHTSDLEHPFVTSPNEPPRYDLKGSFYDASAYRKFASLSGPQRTTIEERLCPQNTRNTSSATGTSFAIRLKASSLLCGISYQECKIGRGILAKECSCKKLDAEDLRRAFYFSRFGSSGNNVYGTRRLIYIPHLAVASVAALASLVSACCMHNYDFTHATTHPEHLAYLKHIPLLSLKEPTPTLFVTATIIHGLSTLTYYNTRRSDRFREAALVTGAVGGTCAGLWAGTTAENILVGVLPMATIASLLLFTGVNTVWEAFIRYGYCEKGKGDDLESQDTKG</sequence>
<organism evidence="2 3">
    <name type="scientific">Karstenula rhodostoma CBS 690.94</name>
    <dbReference type="NCBI Taxonomy" id="1392251"/>
    <lineage>
        <taxon>Eukaryota</taxon>
        <taxon>Fungi</taxon>
        <taxon>Dikarya</taxon>
        <taxon>Ascomycota</taxon>
        <taxon>Pezizomycotina</taxon>
        <taxon>Dothideomycetes</taxon>
        <taxon>Pleosporomycetidae</taxon>
        <taxon>Pleosporales</taxon>
        <taxon>Massarineae</taxon>
        <taxon>Didymosphaeriaceae</taxon>
        <taxon>Karstenula</taxon>
    </lineage>
</organism>
<feature type="transmembrane region" description="Helical" evidence="1">
    <location>
        <begin position="188"/>
        <end position="208"/>
    </location>
</feature>
<keyword evidence="1" id="KW-0812">Transmembrane</keyword>
<feature type="transmembrane region" description="Helical" evidence="1">
    <location>
        <begin position="266"/>
        <end position="282"/>
    </location>
</feature>
<name>A0A9P4UD66_9PLEO</name>
<protein>
    <submittedName>
        <fullName evidence="2">Uncharacterized protein</fullName>
    </submittedName>
</protein>